<comment type="caution">
    <text evidence="1">The sequence shown here is derived from an EMBL/GenBank/DDBJ whole genome shotgun (WGS) entry which is preliminary data.</text>
</comment>
<accession>A0A077PLG3</accession>
<gene>
    <name evidence="1" type="ORF">XBKQ1_520006</name>
</gene>
<dbReference type="EMBL" id="CBSY010000242">
    <property type="protein sequence ID" value="CDH21526.1"/>
    <property type="molecule type" value="Genomic_DNA"/>
</dbReference>
<protein>
    <submittedName>
        <fullName evidence="1">Uncharacterized protein</fullName>
    </submittedName>
</protein>
<evidence type="ECO:0000313" key="1">
    <source>
        <dbReference type="EMBL" id="CDH21526.1"/>
    </source>
</evidence>
<organism evidence="1 2">
    <name type="scientific">Xenorhabdus bovienii str. kraussei Quebec</name>
    <dbReference type="NCBI Taxonomy" id="1398203"/>
    <lineage>
        <taxon>Bacteria</taxon>
        <taxon>Pseudomonadati</taxon>
        <taxon>Pseudomonadota</taxon>
        <taxon>Gammaproteobacteria</taxon>
        <taxon>Enterobacterales</taxon>
        <taxon>Morganellaceae</taxon>
        <taxon>Xenorhabdus</taxon>
    </lineage>
</organism>
<dbReference type="AlphaFoldDB" id="A0A077PLG3"/>
<proteinExistence type="predicted"/>
<evidence type="ECO:0000313" key="2">
    <source>
        <dbReference type="Proteomes" id="UP000028500"/>
    </source>
</evidence>
<reference evidence="1" key="1">
    <citation type="submission" date="2013-07" db="EMBL/GenBank/DDBJ databases">
        <title>Sub-species coevolution in mutualistic symbiosis.</title>
        <authorList>
            <person name="Murfin K."/>
            <person name="Klassen J."/>
            <person name="Lee M."/>
            <person name="Forst S."/>
            <person name="Stock P."/>
            <person name="Goodrich-Blair H."/>
        </authorList>
    </citation>
    <scope>NUCLEOTIDE SEQUENCE [LARGE SCALE GENOMIC DNA]</scope>
    <source>
        <strain evidence="1">Kraussei Quebec</strain>
    </source>
</reference>
<dbReference type="HOGENOM" id="CLU_216290_0_0_6"/>
<dbReference type="Proteomes" id="UP000028500">
    <property type="component" value="Unassembled WGS sequence"/>
</dbReference>
<sequence length="48" mass="5509">MHSKRDISHLKQMTAAERKIEAIRKIKASFDRASREGTLRTREVVVAS</sequence>
<keyword evidence="2" id="KW-1185">Reference proteome</keyword>
<name>A0A077PLG3_XENBV</name>